<dbReference type="Proteomes" id="UP000093712">
    <property type="component" value="Unassembled WGS sequence"/>
</dbReference>
<proteinExistence type="predicted"/>
<dbReference type="AlphaFoldDB" id="A0AA91ET90"/>
<protein>
    <submittedName>
        <fullName evidence="1">Uncharacterized protein</fullName>
    </submittedName>
</protein>
<accession>A0AA91ET90</accession>
<gene>
    <name evidence="1" type="ORF">A5649_06255</name>
</gene>
<sequence>MTCWRPIWPTWTGPPSSKHSIDGAQQGFQNALSDLLQPWSALTPLAEAAPADFTEYGVGNRCRVRDLVT</sequence>
<name>A0AA91ET90_9MYCO</name>
<comment type="caution">
    <text evidence="1">The sequence shown here is derived from an EMBL/GenBank/DDBJ whole genome shotgun (WGS) entry which is preliminary data.</text>
</comment>
<evidence type="ECO:0000313" key="1">
    <source>
        <dbReference type="EMBL" id="OBK83514.1"/>
    </source>
</evidence>
<dbReference type="EMBL" id="LZME01000105">
    <property type="protein sequence ID" value="OBK83514.1"/>
    <property type="molecule type" value="Genomic_DNA"/>
</dbReference>
<organism evidence="1 2">
    <name type="scientific">Mycolicibacter heraklionensis</name>
    <dbReference type="NCBI Taxonomy" id="512402"/>
    <lineage>
        <taxon>Bacteria</taxon>
        <taxon>Bacillati</taxon>
        <taxon>Actinomycetota</taxon>
        <taxon>Actinomycetes</taxon>
        <taxon>Mycobacteriales</taxon>
        <taxon>Mycobacteriaceae</taxon>
        <taxon>Mycolicibacter</taxon>
    </lineage>
</organism>
<evidence type="ECO:0000313" key="2">
    <source>
        <dbReference type="Proteomes" id="UP000093712"/>
    </source>
</evidence>
<reference evidence="1 2" key="1">
    <citation type="submission" date="2016-06" db="EMBL/GenBank/DDBJ databases">
        <authorList>
            <person name="Sutton G."/>
            <person name="Brinkac L."/>
            <person name="Sanka R."/>
            <person name="Adams M."/>
            <person name="Lau E."/>
            <person name="Garcia-Basteiro A."/>
            <person name="Lopez-Varela E."/>
            <person name="Palencia S."/>
        </authorList>
    </citation>
    <scope>NUCLEOTIDE SEQUENCE [LARGE SCALE GENOMIC DNA]</scope>
    <source>
        <strain evidence="1 2">1211594.5</strain>
    </source>
</reference>